<dbReference type="Gene3D" id="3.40.50.2000">
    <property type="entry name" value="Glycogen Phosphorylase B"/>
    <property type="match status" value="2"/>
</dbReference>
<dbReference type="GO" id="GO:0005737">
    <property type="term" value="C:cytoplasm"/>
    <property type="evidence" value="ECO:0007669"/>
    <property type="project" value="TreeGrafter"/>
</dbReference>
<dbReference type="OrthoDB" id="5984400at2759"/>
<dbReference type="RefSeq" id="XP_019628318.1">
    <property type="nucleotide sequence ID" value="XM_019772759.1"/>
</dbReference>
<organism evidence="1 2">
    <name type="scientific">Branchiostoma belcheri</name>
    <name type="common">Amphioxus</name>
    <dbReference type="NCBI Taxonomy" id="7741"/>
    <lineage>
        <taxon>Eukaryota</taxon>
        <taxon>Metazoa</taxon>
        <taxon>Chordata</taxon>
        <taxon>Cephalochordata</taxon>
        <taxon>Leptocardii</taxon>
        <taxon>Amphioxiformes</taxon>
        <taxon>Branchiostomatidae</taxon>
        <taxon>Branchiostoma</taxon>
    </lineage>
</organism>
<proteinExistence type="predicted"/>
<name>A0A6P4YVE8_BRABE</name>
<protein>
    <submittedName>
        <fullName evidence="2">Uncharacterized protein LOC109472892</fullName>
    </submittedName>
</protein>
<dbReference type="SUPFAM" id="SSF53756">
    <property type="entry name" value="UDP-Glycosyltransferase/glycogen phosphorylase"/>
    <property type="match status" value="1"/>
</dbReference>
<dbReference type="InterPro" id="IPR002398">
    <property type="entry name" value="Pept_C14"/>
</dbReference>
<dbReference type="GO" id="GO:0004197">
    <property type="term" value="F:cysteine-type endopeptidase activity"/>
    <property type="evidence" value="ECO:0007669"/>
    <property type="project" value="InterPro"/>
</dbReference>
<dbReference type="CDD" id="cd03801">
    <property type="entry name" value="GT4_PimA-like"/>
    <property type="match status" value="1"/>
</dbReference>
<accession>A0A6P4YVE8</accession>
<reference evidence="2" key="1">
    <citation type="submission" date="2025-08" db="UniProtKB">
        <authorList>
            <consortium name="RefSeq"/>
        </authorList>
    </citation>
    <scope>IDENTIFICATION</scope>
    <source>
        <tissue evidence="2">Gonad</tissue>
    </source>
</reference>
<dbReference type="KEGG" id="bbel:109472892"/>
<gene>
    <name evidence="2" type="primary">LOC109472892</name>
</gene>
<dbReference type="PANTHER" id="PTHR10454">
    <property type="entry name" value="CASPASE"/>
    <property type="match status" value="1"/>
</dbReference>
<keyword evidence="1" id="KW-1185">Reference proteome</keyword>
<evidence type="ECO:0000313" key="1">
    <source>
        <dbReference type="Proteomes" id="UP000515135"/>
    </source>
</evidence>
<sequence>MADSIVITALLINDEYGSSKGGISTVNREVAKLLRKGNVRVFSTVLYPPPEEDIERAKSDGVTLLIPYRDPDDSREPCIEWLTYDHPTRYPVKALPEQVDIIVGHFPITSQAAKNISARYPRAKTVLCNHIIPFDTEHFKGDAAAIGAAEKEKKLTKEAKDVHAVFSVGHRIQNHFSNQYRVHDPPISHHLYLPQPSESFAETDVRYGPGEKVVLTVGRVTKVERLKGLDVAAKAMGKAIEKIPNARLRVRGIAVEDYAKSKKILEENLDSGKLKPTLLPYGTERDIIQDIQQAHLVLMPSRAEPFGLVGLEAIAAGIPVLISDQSGLADLMRELMKDGKVSADFRHKIVSTSVRDSDLDKTAQVWADKIVDILDDAYLESEFKKAAQFKKELLESKYWEESHKTFLEVCGAPKGKK</sequence>
<dbReference type="GO" id="GO:0043525">
    <property type="term" value="P:positive regulation of neuron apoptotic process"/>
    <property type="evidence" value="ECO:0007669"/>
    <property type="project" value="TreeGrafter"/>
</dbReference>
<dbReference type="PANTHER" id="PTHR10454:SF248">
    <property type="entry name" value="CASPASE-8-LIKE"/>
    <property type="match status" value="1"/>
</dbReference>
<dbReference type="GO" id="GO:0006508">
    <property type="term" value="P:proteolysis"/>
    <property type="evidence" value="ECO:0007669"/>
    <property type="project" value="InterPro"/>
</dbReference>
<dbReference type="GeneID" id="109472892"/>
<dbReference type="Pfam" id="PF20706">
    <property type="entry name" value="GT4-conflict"/>
    <property type="match status" value="1"/>
</dbReference>
<dbReference type="GO" id="GO:0006915">
    <property type="term" value="P:apoptotic process"/>
    <property type="evidence" value="ECO:0007669"/>
    <property type="project" value="TreeGrafter"/>
</dbReference>
<dbReference type="Proteomes" id="UP000515135">
    <property type="component" value="Unplaced"/>
</dbReference>
<dbReference type="AlphaFoldDB" id="A0A6P4YVE8"/>
<evidence type="ECO:0000313" key="2">
    <source>
        <dbReference type="RefSeq" id="XP_019628318.1"/>
    </source>
</evidence>